<accession>A0A0A9H0T9</accession>
<reference evidence="2" key="1">
    <citation type="submission" date="2014-09" db="EMBL/GenBank/DDBJ databases">
        <authorList>
            <person name="Magalhaes I.L.F."/>
            <person name="Oliveira U."/>
            <person name="Santos F.R."/>
            <person name="Vidigal T.H.D.A."/>
            <person name="Brescovit A.D."/>
            <person name="Santos A.J."/>
        </authorList>
    </citation>
    <scope>NUCLEOTIDE SEQUENCE</scope>
    <source>
        <tissue evidence="2">Shoot tissue taken approximately 20 cm above the soil surface</tissue>
    </source>
</reference>
<protein>
    <submittedName>
        <fullName evidence="2">Uncharacterized protein</fullName>
    </submittedName>
</protein>
<evidence type="ECO:0000313" key="2">
    <source>
        <dbReference type="EMBL" id="JAE30387.1"/>
    </source>
</evidence>
<proteinExistence type="predicted"/>
<feature type="compositionally biased region" description="Low complexity" evidence="1">
    <location>
        <begin position="25"/>
        <end position="42"/>
    </location>
</feature>
<name>A0A0A9H0T9_ARUDO</name>
<organism evidence="2">
    <name type="scientific">Arundo donax</name>
    <name type="common">Giant reed</name>
    <name type="synonym">Donax arundinaceus</name>
    <dbReference type="NCBI Taxonomy" id="35708"/>
    <lineage>
        <taxon>Eukaryota</taxon>
        <taxon>Viridiplantae</taxon>
        <taxon>Streptophyta</taxon>
        <taxon>Embryophyta</taxon>
        <taxon>Tracheophyta</taxon>
        <taxon>Spermatophyta</taxon>
        <taxon>Magnoliopsida</taxon>
        <taxon>Liliopsida</taxon>
        <taxon>Poales</taxon>
        <taxon>Poaceae</taxon>
        <taxon>PACMAD clade</taxon>
        <taxon>Arundinoideae</taxon>
        <taxon>Arundineae</taxon>
        <taxon>Arundo</taxon>
    </lineage>
</organism>
<dbReference type="EMBL" id="GBRH01167509">
    <property type="protein sequence ID" value="JAE30387.1"/>
    <property type="molecule type" value="Transcribed_RNA"/>
</dbReference>
<feature type="region of interest" description="Disordered" evidence="1">
    <location>
        <begin position="22"/>
        <end position="42"/>
    </location>
</feature>
<evidence type="ECO:0000256" key="1">
    <source>
        <dbReference type="SAM" id="MobiDB-lite"/>
    </source>
</evidence>
<dbReference type="AlphaFoldDB" id="A0A0A9H0T9"/>
<reference evidence="2" key="2">
    <citation type="journal article" date="2015" name="Data Brief">
        <title>Shoot transcriptome of the giant reed, Arundo donax.</title>
        <authorList>
            <person name="Barrero R.A."/>
            <person name="Guerrero F.D."/>
            <person name="Moolhuijzen P."/>
            <person name="Goolsby J.A."/>
            <person name="Tidwell J."/>
            <person name="Bellgard S.E."/>
            <person name="Bellgard M.I."/>
        </authorList>
    </citation>
    <scope>NUCLEOTIDE SEQUENCE</scope>
    <source>
        <tissue evidence="2">Shoot tissue taken approximately 20 cm above the soil surface</tissue>
    </source>
</reference>
<sequence>MVKPRTLFFMYSLLARPYPSPPMAPAAAAPVRATRRSATTTS</sequence>